<dbReference type="Pfam" id="PF00664">
    <property type="entry name" value="ABC_membrane"/>
    <property type="match status" value="1"/>
</dbReference>
<name>A0A4R6AV75_9RHOB</name>
<evidence type="ECO:0000256" key="5">
    <source>
        <dbReference type="ARBA" id="ARBA00022989"/>
    </source>
</evidence>
<feature type="domain" description="ABC transporter" evidence="8">
    <location>
        <begin position="329"/>
        <end position="566"/>
    </location>
</feature>
<evidence type="ECO:0000259" key="9">
    <source>
        <dbReference type="PROSITE" id="PS50929"/>
    </source>
</evidence>
<feature type="transmembrane region" description="Helical" evidence="7">
    <location>
        <begin position="54"/>
        <end position="78"/>
    </location>
</feature>
<protein>
    <submittedName>
        <fullName evidence="10">ATP-binding cassette domain-containing protein</fullName>
    </submittedName>
</protein>
<evidence type="ECO:0000259" key="8">
    <source>
        <dbReference type="PROSITE" id="PS50893"/>
    </source>
</evidence>
<reference evidence="10 11" key="1">
    <citation type="submission" date="2019-03" db="EMBL/GenBank/DDBJ databases">
        <title>Rhodobacteraceae bacterium SM1902, a new member of the family Rhodobacteraceae isolated from Yantai.</title>
        <authorList>
            <person name="Sun Y."/>
        </authorList>
    </citation>
    <scope>NUCLEOTIDE SEQUENCE [LARGE SCALE GENOMIC DNA]</scope>
    <source>
        <strain evidence="10 11">SM1902</strain>
    </source>
</reference>
<dbReference type="GO" id="GO:0005524">
    <property type="term" value="F:ATP binding"/>
    <property type="evidence" value="ECO:0007669"/>
    <property type="project" value="UniProtKB-KW"/>
</dbReference>
<feature type="domain" description="ABC transmembrane type-1" evidence="9">
    <location>
        <begin position="18"/>
        <end position="299"/>
    </location>
</feature>
<evidence type="ECO:0000256" key="7">
    <source>
        <dbReference type="SAM" id="Phobius"/>
    </source>
</evidence>
<gene>
    <name evidence="10" type="ORF">E2L05_14450</name>
</gene>
<dbReference type="InterPro" id="IPR003439">
    <property type="entry name" value="ABC_transporter-like_ATP-bd"/>
</dbReference>
<comment type="caution">
    <text evidence="10">The sequence shown here is derived from an EMBL/GenBank/DDBJ whole genome shotgun (WGS) entry which is preliminary data.</text>
</comment>
<accession>A0A4R6AV75</accession>
<keyword evidence="2 7" id="KW-0812">Transmembrane</keyword>
<keyword evidence="5 7" id="KW-1133">Transmembrane helix</keyword>
<dbReference type="RefSeq" id="WP_133343611.1">
    <property type="nucleotide sequence ID" value="NZ_SMZO01000037.1"/>
</dbReference>
<keyword evidence="11" id="KW-1185">Reference proteome</keyword>
<dbReference type="InterPro" id="IPR039421">
    <property type="entry name" value="Type_1_exporter"/>
</dbReference>
<dbReference type="GO" id="GO:0015421">
    <property type="term" value="F:ABC-type oligopeptide transporter activity"/>
    <property type="evidence" value="ECO:0007669"/>
    <property type="project" value="TreeGrafter"/>
</dbReference>
<comment type="subcellular location">
    <subcellularLocation>
        <location evidence="1">Cell membrane</location>
        <topology evidence="1">Multi-pass membrane protein</topology>
    </subcellularLocation>
</comment>
<dbReference type="PROSITE" id="PS50893">
    <property type="entry name" value="ABC_TRANSPORTER_2"/>
    <property type="match status" value="1"/>
</dbReference>
<evidence type="ECO:0000256" key="3">
    <source>
        <dbReference type="ARBA" id="ARBA00022741"/>
    </source>
</evidence>
<dbReference type="Gene3D" id="1.20.1560.10">
    <property type="entry name" value="ABC transporter type 1, transmembrane domain"/>
    <property type="match status" value="1"/>
</dbReference>
<dbReference type="AlphaFoldDB" id="A0A4R6AV75"/>
<evidence type="ECO:0000256" key="1">
    <source>
        <dbReference type="ARBA" id="ARBA00004651"/>
    </source>
</evidence>
<evidence type="ECO:0000313" key="11">
    <source>
        <dbReference type="Proteomes" id="UP000294562"/>
    </source>
</evidence>
<dbReference type="PROSITE" id="PS50929">
    <property type="entry name" value="ABC_TM1F"/>
    <property type="match status" value="1"/>
</dbReference>
<dbReference type="PANTHER" id="PTHR43394:SF1">
    <property type="entry name" value="ATP-BINDING CASSETTE SUB-FAMILY B MEMBER 10, MITOCHONDRIAL"/>
    <property type="match status" value="1"/>
</dbReference>
<feature type="transmembrane region" description="Helical" evidence="7">
    <location>
        <begin position="143"/>
        <end position="170"/>
    </location>
</feature>
<dbReference type="SMART" id="SM00382">
    <property type="entry name" value="AAA"/>
    <property type="match status" value="1"/>
</dbReference>
<keyword evidence="6 7" id="KW-0472">Membrane</keyword>
<proteinExistence type="predicted"/>
<dbReference type="Gene3D" id="3.40.50.300">
    <property type="entry name" value="P-loop containing nucleotide triphosphate hydrolases"/>
    <property type="match status" value="1"/>
</dbReference>
<organism evidence="10 11">
    <name type="scientific">Meridianimarinicoccus aquatilis</name>
    <dbReference type="NCBI Taxonomy" id="2552766"/>
    <lineage>
        <taxon>Bacteria</taxon>
        <taxon>Pseudomonadati</taxon>
        <taxon>Pseudomonadota</taxon>
        <taxon>Alphaproteobacteria</taxon>
        <taxon>Rhodobacterales</taxon>
        <taxon>Paracoccaceae</taxon>
        <taxon>Meridianimarinicoccus</taxon>
    </lineage>
</organism>
<dbReference type="InterPro" id="IPR003593">
    <property type="entry name" value="AAA+_ATPase"/>
</dbReference>
<dbReference type="Pfam" id="PF00005">
    <property type="entry name" value="ABC_tran"/>
    <property type="match status" value="1"/>
</dbReference>
<dbReference type="InterPro" id="IPR036640">
    <property type="entry name" value="ABC1_TM_sf"/>
</dbReference>
<evidence type="ECO:0000313" key="10">
    <source>
        <dbReference type="EMBL" id="TDL85863.1"/>
    </source>
</evidence>
<evidence type="ECO:0000256" key="6">
    <source>
        <dbReference type="ARBA" id="ARBA00023136"/>
    </source>
</evidence>
<dbReference type="SUPFAM" id="SSF52540">
    <property type="entry name" value="P-loop containing nucleoside triphosphate hydrolases"/>
    <property type="match status" value="1"/>
</dbReference>
<keyword evidence="4 10" id="KW-0067">ATP-binding</keyword>
<dbReference type="GO" id="GO:0005886">
    <property type="term" value="C:plasma membrane"/>
    <property type="evidence" value="ECO:0007669"/>
    <property type="project" value="UniProtKB-SubCell"/>
</dbReference>
<sequence>MTQRTNSLTSIEAPRLGATVLTGSLALNLLALGMPLVMLQIFDRVIPNSAHATLGSFLVFLIAVSSAELIFRICRIVLVGHEGTRFETRLSDAACQKVLRTVPSAHERDGVGVHFERFGAVAQLREHYSGQGRLLIIDLPFTMIFVGMIGLIGGWLIAVPLTIFSVILVVTQLMKRRQTEVLEQRKTVDGRRYSFLIEFLTQIGTVKANRMEQQMLRRYEMLNRQSVSASRATIWLSSLSQSVAAILGQAAVAAMGLFGAFLVVQGQIGVGELAACMLLNGRTTQPLLKLLGMMMQGETVTQAQTRLAELDAKPMRKAPSKHVELKGALSFRDLGFRHPKSGKILFQGVTTEIRQGEFVCINGADGGGRTSLMRMILAEQAPSMGSMRIDGKPPSLHANSRGHGGIMFVDQVPTAFRGTIFENVSMFGMVKDQKHIMDICERLGLDTEVRAMPLGYQTMLSADAGPQSRGLLQMVCLARALALQPKILLLNHATSALDDSATNLAATVLGDFSQAMTVLMTSTQGSMKALARRDLSLTQHPLSTYHMWDCDKIQDTATSVHQAAQSA</sequence>
<dbReference type="PANTHER" id="PTHR43394">
    <property type="entry name" value="ATP-DEPENDENT PERMEASE MDL1, MITOCHONDRIAL"/>
    <property type="match status" value="1"/>
</dbReference>
<dbReference type="OrthoDB" id="5288404at2"/>
<keyword evidence="3" id="KW-0547">Nucleotide-binding</keyword>
<dbReference type="EMBL" id="SMZO01000037">
    <property type="protein sequence ID" value="TDL85863.1"/>
    <property type="molecule type" value="Genomic_DNA"/>
</dbReference>
<dbReference type="Proteomes" id="UP000294562">
    <property type="component" value="Unassembled WGS sequence"/>
</dbReference>
<dbReference type="InterPro" id="IPR027417">
    <property type="entry name" value="P-loop_NTPase"/>
</dbReference>
<evidence type="ECO:0000256" key="4">
    <source>
        <dbReference type="ARBA" id="ARBA00022840"/>
    </source>
</evidence>
<evidence type="ECO:0000256" key="2">
    <source>
        <dbReference type="ARBA" id="ARBA00022692"/>
    </source>
</evidence>
<dbReference type="GO" id="GO:0016887">
    <property type="term" value="F:ATP hydrolysis activity"/>
    <property type="evidence" value="ECO:0007669"/>
    <property type="project" value="InterPro"/>
</dbReference>
<dbReference type="SUPFAM" id="SSF90123">
    <property type="entry name" value="ABC transporter transmembrane region"/>
    <property type="match status" value="1"/>
</dbReference>
<dbReference type="InterPro" id="IPR011527">
    <property type="entry name" value="ABC1_TM_dom"/>
</dbReference>
<feature type="transmembrane region" description="Helical" evidence="7">
    <location>
        <begin position="20"/>
        <end position="42"/>
    </location>
</feature>